<keyword evidence="2" id="KW-1185">Reference proteome</keyword>
<organism evidence="1 2">
    <name type="scientific">Dictyostelium discoideum</name>
    <name type="common">Social amoeba</name>
    <dbReference type="NCBI Taxonomy" id="44689"/>
    <lineage>
        <taxon>Eukaryota</taxon>
        <taxon>Amoebozoa</taxon>
        <taxon>Evosea</taxon>
        <taxon>Eumycetozoa</taxon>
        <taxon>Dictyostelia</taxon>
        <taxon>Dictyosteliales</taxon>
        <taxon>Dictyosteliaceae</taxon>
        <taxon>Dictyostelium</taxon>
    </lineage>
</organism>
<dbReference type="RefSeq" id="XP_641979.1">
    <property type="nucleotide sequence ID" value="XM_636887.1"/>
</dbReference>
<dbReference type="GeneID" id="8621711"/>
<dbReference type="EMBL" id="AAFI02000024">
    <property type="protein sequence ID" value="EAL68071.1"/>
    <property type="molecule type" value="Genomic_DNA"/>
</dbReference>
<evidence type="ECO:0000313" key="2">
    <source>
        <dbReference type="Proteomes" id="UP000002195"/>
    </source>
</evidence>
<comment type="caution">
    <text evidence="1">The sequence shown here is derived from an EMBL/GenBank/DDBJ whole genome shotgun (WGS) entry which is preliminary data.</text>
</comment>
<dbReference type="AlphaFoldDB" id="Q54XQ1"/>
<reference evidence="1 2" key="1">
    <citation type="journal article" date="2005" name="Nature">
        <title>The genome of the social amoeba Dictyostelium discoideum.</title>
        <authorList>
            <consortium name="The Dictyostelium discoideum Sequencing Consortium"/>
            <person name="Eichinger L."/>
            <person name="Pachebat J.A."/>
            <person name="Glockner G."/>
            <person name="Rajandream M.A."/>
            <person name="Sucgang R."/>
            <person name="Berriman M."/>
            <person name="Song J."/>
            <person name="Olsen R."/>
            <person name="Szafranski K."/>
            <person name="Xu Q."/>
            <person name="Tunggal B."/>
            <person name="Kummerfeld S."/>
            <person name="Madera M."/>
            <person name="Konfortov B.A."/>
            <person name="Rivero F."/>
            <person name="Bankier A.T."/>
            <person name="Lehmann R."/>
            <person name="Hamlin N."/>
            <person name="Davies R."/>
            <person name="Gaudet P."/>
            <person name="Fey P."/>
            <person name="Pilcher K."/>
            <person name="Chen G."/>
            <person name="Saunders D."/>
            <person name="Sodergren E."/>
            <person name="Davis P."/>
            <person name="Kerhornou A."/>
            <person name="Nie X."/>
            <person name="Hall N."/>
            <person name="Anjard C."/>
            <person name="Hemphill L."/>
            <person name="Bason N."/>
            <person name="Farbrother P."/>
            <person name="Desany B."/>
            <person name="Just E."/>
            <person name="Morio T."/>
            <person name="Rost R."/>
            <person name="Churcher C."/>
            <person name="Cooper J."/>
            <person name="Haydock S."/>
            <person name="van Driessche N."/>
            <person name="Cronin A."/>
            <person name="Goodhead I."/>
            <person name="Muzny D."/>
            <person name="Mourier T."/>
            <person name="Pain A."/>
            <person name="Lu M."/>
            <person name="Harper D."/>
            <person name="Lindsay R."/>
            <person name="Hauser H."/>
            <person name="James K."/>
            <person name="Quiles M."/>
            <person name="Madan Babu M."/>
            <person name="Saito T."/>
            <person name="Buchrieser C."/>
            <person name="Wardroper A."/>
            <person name="Felder M."/>
            <person name="Thangavelu M."/>
            <person name="Johnson D."/>
            <person name="Knights A."/>
            <person name="Loulseged H."/>
            <person name="Mungall K."/>
            <person name="Oliver K."/>
            <person name="Price C."/>
            <person name="Quail M.A."/>
            <person name="Urushihara H."/>
            <person name="Hernandez J."/>
            <person name="Rabbinowitsch E."/>
            <person name="Steffen D."/>
            <person name="Sanders M."/>
            <person name="Ma J."/>
            <person name="Kohara Y."/>
            <person name="Sharp S."/>
            <person name="Simmonds M."/>
            <person name="Spiegler S."/>
            <person name="Tivey A."/>
            <person name="Sugano S."/>
            <person name="White B."/>
            <person name="Walker D."/>
            <person name="Woodward J."/>
            <person name="Winckler T."/>
            <person name="Tanaka Y."/>
            <person name="Shaulsky G."/>
            <person name="Schleicher M."/>
            <person name="Weinstock G."/>
            <person name="Rosenthal A."/>
            <person name="Cox E.C."/>
            <person name="Chisholm R.L."/>
            <person name="Gibbs R."/>
            <person name="Loomis W.F."/>
            <person name="Platzer M."/>
            <person name="Kay R.R."/>
            <person name="Williams J."/>
            <person name="Dear P.H."/>
            <person name="Noegel A.A."/>
            <person name="Barrell B."/>
            <person name="Kuspa A."/>
        </authorList>
    </citation>
    <scope>NUCLEOTIDE SEQUENCE [LARGE SCALE GENOMIC DNA]</scope>
    <source>
        <strain evidence="1 2">AX4</strain>
    </source>
</reference>
<name>Q54XQ1_DICDI</name>
<dbReference type="PaxDb" id="44689-DDB0218123"/>
<dbReference type="KEGG" id="ddi:DDB_G0278939"/>
<dbReference type="HOGENOM" id="CLU_535801_0_0_1"/>
<dbReference type="eggNOG" id="ENOG502RIC8">
    <property type="taxonomic scope" value="Eukaryota"/>
</dbReference>
<gene>
    <name evidence="1" type="ORF">DDB_G0278939</name>
</gene>
<dbReference type="Proteomes" id="UP000002195">
    <property type="component" value="Unassembled WGS sequence"/>
</dbReference>
<proteinExistence type="predicted"/>
<dbReference type="dictyBase" id="DDB_G0278939"/>
<evidence type="ECO:0000313" key="1">
    <source>
        <dbReference type="EMBL" id="EAL68071.1"/>
    </source>
</evidence>
<accession>Q54XQ1</accession>
<dbReference type="VEuPathDB" id="AmoebaDB:DDB_G0278939"/>
<protein>
    <submittedName>
        <fullName evidence="1">Uncharacterized protein</fullName>
    </submittedName>
</protein>
<dbReference type="OMA" id="HETTSEY"/>
<dbReference type="InParanoid" id="Q54XQ1"/>
<sequence length="509" mass="59626">MTRKFDQEENEDLLPIVNLKGENIQLANILIIKILDYRLKSLSHNELYDFVNSIQIVCKSWNLFIVNKLNLGKYLTKCNDYFKIFNNISNLIEGLGRNRGYVLTNSNIGQYQQCIPISKLLSLLITKPIEYESYSKSKFGSKRSQILIDNISCGDENSPNYNLILKLSTPYNNNNQQQQQLPNEINKNRINDYHKEPIYKPLKSFSDHYKIEFDKILIYQEGVEYDVNHLKERNENQINNFQIGVLLLPIWGGKREDNEYNNNNNKLKLLFNNNFSHEIYHSNYSNWIFFLNESISKINPVEKGVVFISKFNVFINPTIYTGYCEENFNPSISEIEFSQGIKSIDYYNYYKYLNEENEENNIYNNIKRYNYSIIKDISNRIKDDLKLYNVGLILKNSYSSTNTTTTELESSGSGKELKGIDLTIWNALKEIYDIKRLSISTFIIESFIPPKIEILNHRTVHFGSKSSSNCHTIFYACENYMEDLKIFQDKSDNYESSIKMFSAILISKN</sequence>